<proteinExistence type="predicted"/>
<reference evidence="1 2" key="1">
    <citation type="journal article" date="2019" name="Commun. Biol.">
        <title>The bagworm genome reveals a unique fibroin gene that provides high tensile strength.</title>
        <authorList>
            <person name="Kono N."/>
            <person name="Nakamura H."/>
            <person name="Ohtoshi R."/>
            <person name="Tomita M."/>
            <person name="Numata K."/>
            <person name="Arakawa K."/>
        </authorList>
    </citation>
    <scope>NUCLEOTIDE SEQUENCE [LARGE SCALE GENOMIC DNA]</scope>
</reference>
<sequence length="125" mass="13653">MLFYTAESLPTNLFQLQEEVFSGFQPHTTRVTGARVCVMDFLPPPAARGEKKKEQQIASDQLALSAAVGRSPLITAQTYAMRRRGRVLSSNVATASFSLVATVCESEVLSLSRVVLLVVANAHWN</sequence>
<evidence type="ECO:0000313" key="2">
    <source>
        <dbReference type="Proteomes" id="UP000299102"/>
    </source>
</evidence>
<dbReference type="AlphaFoldDB" id="A0A4C1WIK4"/>
<dbReference type="Proteomes" id="UP000299102">
    <property type="component" value="Unassembled WGS sequence"/>
</dbReference>
<accession>A0A4C1WIK4</accession>
<protein>
    <submittedName>
        <fullName evidence="1">Uncharacterized protein</fullName>
    </submittedName>
</protein>
<organism evidence="1 2">
    <name type="scientific">Eumeta variegata</name>
    <name type="common">Bagworm moth</name>
    <name type="synonym">Eumeta japonica</name>
    <dbReference type="NCBI Taxonomy" id="151549"/>
    <lineage>
        <taxon>Eukaryota</taxon>
        <taxon>Metazoa</taxon>
        <taxon>Ecdysozoa</taxon>
        <taxon>Arthropoda</taxon>
        <taxon>Hexapoda</taxon>
        <taxon>Insecta</taxon>
        <taxon>Pterygota</taxon>
        <taxon>Neoptera</taxon>
        <taxon>Endopterygota</taxon>
        <taxon>Lepidoptera</taxon>
        <taxon>Glossata</taxon>
        <taxon>Ditrysia</taxon>
        <taxon>Tineoidea</taxon>
        <taxon>Psychidae</taxon>
        <taxon>Oiketicinae</taxon>
        <taxon>Eumeta</taxon>
    </lineage>
</organism>
<evidence type="ECO:0000313" key="1">
    <source>
        <dbReference type="EMBL" id="GBP49964.1"/>
    </source>
</evidence>
<name>A0A4C1WIK4_EUMVA</name>
<comment type="caution">
    <text evidence="1">The sequence shown here is derived from an EMBL/GenBank/DDBJ whole genome shotgun (WGS) entry which is preliminary data.</text>
</comment>
<gene>
    <name evidence="1" type="ORF">EVAR_37049_1</name>
</gene>
<dbReference type="EMBL" id="BGZK01000555">
    <property type="protein sequence ID" value="GBP49964.1"/>
    <property type="molecule type" value="Genomic_DNA"/>
</dbReference>
<keyword evidence="2" id="KW-1185">Reference proteome</keyword>